<dbReference type="Pfam" id="PF13377">
    <property type="entry name" value="Peripla_BP_3"/>
    <property type="match status" value="1"/>
</dbReference>
<accession>A0A8J3A8Q3</accession>
<dbReference type="EMBL" id="BMHA01000007">
    <property type="protein sequence ID" value="GGI06749.1"/>
    <property type="molecule type" value="Genomic_DNA"/>
</dbReference>
<dbReference type="Gene3D" id="1.10.260.40">
    <property type="entry name" value="lambda repressor-like DNA-binding domains"/>
    <property type="match status" value="1"/>
</dbReference>
<dbReference type="RefSeq" id="WP_130649072.1">
    <property type="nucleotide sequence ID" value="NZ_BMHA01000007.1"/>
</dbReference>
<dbReference type="CDD" id="cd06267">
    <property type="entry name" value="PBP1_LacI_sugar_binding-like"/>
    <property type="match status" value="1"/>
</dbReference>
<dbReference type="Pfam" id="PF00356">
    <property type="entry name" value="LacI"/>
    <property type="match status" value="1"/>
</dbReference>
<dbReference type="InterPro" id="IPR000843">
    <property type="entry name" value="HTH_LacI"/>
</dbReference>
<dbReference type="InterPro" id="IPR028082">
    <property type="entry name" value="Peripla_BP_I"/>
</dbReference>
<evidence type="ECO:0000256" key="1">
    <source>
        <dbReference type="ARBA" id="ARBA00023015"/>
    </source>
</evidence>
<reference evidence="5" key="1">
    <citation type="journal article" date="2014" name="Int. J. Syst. Evol. Microbiol.">
        <title>Complete genome sequence of Corynebacterium casei LMG S-19264T (=DSM 44701T), isolated from a smear-ripened cheese.</title>
        <authorList>
            <consortium name="US DOE Joint Genome Institute (JGI-PGF)"/>
            <person name="Walter F."/>
            <person name="Albersmeier A."/>
            <person name="Kalinowski J."/>
            <person name="Ruckert C."/>
        </authorList>
    </citation>
    <scope>NUCLEOTIDE SEQUENCE</scope>
    <source>
        <strain evidence="5">CGMCC 1.14988</strain>
    </source>
</reference>
<dbReference type="PANTHER" id="PTHR30146:SF109">
    <property type="entry name" value="HTH-TYPE TRANSCRIPTIONAL REGULATOR GALS"/>
    <property type="match status" value="1"/>
</dbReference>
<dbReference type="PROSITE" id="PS50932">
    <property type="entry name" value="HTH_LACI_2"/>
    <property type="match status" value="1"/>
</dbReference>
<organism evidence="5 6">
    <name type="scientific">Egicoccus halophilus</name>
    <dbReference type="NCBI Taxonomy" id="1670830"/>
    <lineage>
        <taxon>Bacteria</taxon>
        <taxon>Bacillati</taxon>
        <taxon>Actinomycetota</taxon>
        <taxon>Nitriliruptoria</taxon>
        <taxon>Egicoccales</taxon>
        <taxon>Egicoccaceae</taxon>
        <taxon>Egicoccus</taxon>
    </lineage>
</organism>
<evidence type="ECO:0000313" key="5">
    <source>
        <dbReference type="EMBL" id="GGI06749.1"/>
    </source>
</evidence>
<dbReference type="Proteomes" id="UP000650511">
    <property type="component" value="Unassembled WGS sequence"/>
</dbReference>
<dbReference type="GO" id="GO:0003700">
    <property type="term" value="F:DNA-binding transcription factor activity"/>
    <property type="evidence" value="ECO:0007669"/>
    <property type="project" value="TreeGrafter"/>
</dbReference>
<proteinExistence type="predicted"/>
<gene>
    <name evidence="5" type="ORF">GCM10011354_20650</name>
</gene>
<evidence type="ECO:0000256" key="2">
    <source>
        <dbReference type="ARBA" id="ARBA00023125"/>
    </source>
</evidence>
<evidence type="ECO:0000313" key="6">
    <source>
        <dbReference type="Proteomes" id="UP000650511"/>
    </source>
</evidence>
<keyword evidence="6" id="KW-1185">Reference proteome</keyword>
<keyword evidence="2" id="KW-0238">DNA-binding</keyword>
<keyword evidence="3" id="KW-0804">Transcription</keyword>
<dbReference type="PROSITE" id="PS00356">
    <property type="entry name" value="HTH_LACI_1"/>
    <property type="match status" value="1"/>
</dbReference>
<feature type="domain" description="HTH lacI-type" evidence="4">
    <location>
        <begin position="12"/>
        <end position="66"/>
    </location>
</feature>
<dbReference type="CDD" id="cd01392">
    <property type="entry name" value="HTH_LacI"/>
    <property type="match status" value="1"/>
</dbReference>
<dbReference type="InterPro" id="IPR010982">
    <property type="entry name" value="Lambda_DNA-bd_dom_sf"/>
</dbReference>
<dbReference type="AlphaFoldDB" id="A0A8J3A8Q3"/>
<evidence type="ECO:0000256" key="3">
    <source>
        <dbReference type="ARBA" id="ARBA00023163"/>
    </source>
</evidence>
<reference evidence="5" key="2">
    <citation type="submission" date="2020-09" db="EMBL/GenBank/DDBJ databases">
        <authorList>
            <person name="Sun Q."/>
            <person name="Zhou Y."/>
        </authorList>
    </citation>
    <scope>NUCLEOTIDE SEQUENCE</scope>
    <source>
        <strain evidence="5">CGMCC 1.14988</strain>
    </source>
</reference>
<evidence type="ECO:0000259" key="4">
    <source>
        <dbReference type="PROSITE" id="PS50932"/>
    </source>
</evidence>
<dbReference type="InterPro" id="IPR046335">
    <property type="entry name" value="LacI/GalR-like_sensor"/>
</dbReference>
<sequence length="351" mass="36870">MSQPPTPRPTAPTLQEVARAAGVSRSTVSRVVTGSPRVSAEARRAVEEAVARLGYVPNRAARSLATRRTGTIALVVREPESRVFDEPFFAGIVRAVSSAVARTELQLVLLLAAADPQLDPDGSRERDRIERYLTGGHADGALLLSLHGDDPLPQRLHAHGVPVVLGGRPIDDQLPVSWVDVDNLGGAELATTHLLAGGRRHVGALAGPPDMVAARDRLTGFRRARAAAGLPEAPTLEAVGDFTREGGARAMRTLLAREPDLDGVVAASDLAAVGALQALAAVGRRVPEDVAVVGFDDSLVAASAQPPLTTVRQPIDQMGGRLVELLCARLAGESAPRHVVLPTELVVRHST</sequence>
<protein>
    <submittedName>
        <fullName evidence="5">LacI family transcriptional regulator</fullName>
    </submittedName>
</protein>
<dbReference type="SMART" id="SM00354">
    <property type="entry name" value="HTH_LACI"/>
    <property type="match status" value="1"/>
</dbReference>
<dbReference type="SUPFAM" id="SSF53822">
    <property type="entry name" value="Periplasmic binding protein-like I"/>
    <property type="match status" value="1"/>
</dbReference>
<dbReference type="Gene3D" id="3.40.50.2300">
    <property type="match status" value="2"/>
</dbReference>
<dbReference type="GO" id="GO:0000976">
    <property type="term" value="F:transcription cis-regulatory region binding"/>
    <property type="evidence" value="ECO:0007669"/>
    <property type="project" value="TreeGrafter"/>
</dbReference>
<keyword evidence="1" id="KW-0805">Transcription regulation</keyword>
<dbReference type="OrthoDB" id="4268837at2"/>
<dbReference type="SUPFAM" id="SSF47413">
    <property type="entry name" value="lambda repressor-like DNA-binding domains"/>
    <property type="match status" value="1"/>
</dbReference>
<comment type="caution">
    <text evidence="5">The sequence shown here is derived from an EMBL/GenBank/DDBJ whole genome shotgun (WGS) entry which is preliminary data.</text>
</comment>
<name>A0A8J3A8Q3_9ACTN</name>
<dbReference type="PANTHER" id="PTHR30146">
    <property type="entry name" value="LACI-RELATED TRANSCRIPTIONAL REPRESSOR"/>
    <property type="match status" value="1"/>
</dbReference>